<dbReference type="PANTHER" id="PTHR16795">
    <property type="entry name" value="LIMBIN/ELLIS-VAN CREVELD PROTEIN"/>
    <property type="match status" value="1"/>
</dbReference>
<name>A0A3S2MC58_ORYJA</name>
<dbReference type="GO" id="GO:0007224">
    <property type="term" value="P:smoothened signaling pathway"/>
    <property type="evidence" value="ECO:0007669"/>
    <property type="project" value="InterPro"/>
</dbReference>
<evidence type="ECO:0000256" key="5">
    <source>
        <dbReference type="ARBA" id="ARBA00022692"/>
    </source>
</evidence>
<keyword evidence="3" id="KW-1003">Cell membrane</keyword>
<evidence type="ECO:0000313" key="13">
    <source>
        <dbReference type="Proteomes" id="UP000283210"/>
    </source>
</evidence>
<dbReference type="GO" id="GO:0060170">
    <property type="term" value="C:ciliary membrane"/>
    <property type="evidence" value="ECO:0007669"/>
    <property type="project" value="TreeGrafter"/>
</dbReference>
<dbReference type="Pfam" id="PF12297">
    <property type="entry name" value="EVC2_like"/>
    <property type="match status" value="1"/>
</dbReference>
<dbReference type="Proteomes" id="UP000283210">
    <property type="component" value="Chromosome 5"/>
</dbReference>
<gene>
    <name evidence="12" type="ORF">OJAV_G00039950</name>
</gene>
<keyword evidence="5 11" id="KW-0812">Transmembrane</keyword>
<evidence type="ECO:0000256" key="4">
    <source>
        <dbReference type="ARBA" id="ARBA00022490"/>
    </source>
</evidence>
<dbReference type="EMBL" id="CM012441">
    <property type="protein sequence ID" value="RVE72391.1"/>
    <property type="molecule type" value="Genomic_DNA"/>
</dbReference>
<organism evidence="12 13">
    <name type="scientific">Oryzias javanicus</name>
    <name type="common">Javanese ricefish</name>
    <name type="synonym">Aplocheilus javanicus</name>
    <dbReference type="NCBI Taxonomy" id="123683"/>
    <lineage>
        <taxon>Eukaryota</taxon>
        <taxon>Metazoa</taxon>
        <taxon>Chordata</taxon>
        <taxon>Craniata</taxon>
        <taxon>Vertebrata</taxon>
        <taxon>Euteleostomi</taxon>
        <taxon>Actinopterygii</taxon>
        <taxon>Neopterygii</taxon>
        <taxon>Teleostei</taxon>
        <taxon>Neoteleostei</taxon>
        <taxon>Acanthomorphata</taxon>
        <taxon>Ovalentaria</taxon>
        <taxon>Atherinomorphae</taxon>
        <taxon>Beloniformes</taxon>
        <taxon>Adrianichthyidae</taxon>
        <taxon>Oryziinae</taxon>
        <taxon>Oryzias</taxon>
    </lineage>
</organism>
<sequence length="1008" mass="113151">MLRLHVIVGNPTIWMFFLSFLRVLSLLSPSLTPCCLLLHARSSVPEAGHPPGCNGTCRASSPLTPPALYSGKHWNFCTEQDGLRVQKAESGDSALSGTVGLFSEERPVSSSAPRGLWGHSLYSSLNFMSNAVLVRGSRNTLTRQSPHHSLPQVQNVSSPSSFSVNFRKCAQVDVDADPPQLTFFLLIRNMGSAGGANLFQVVIRDSVSGIVPIRTDGRVVERGFQMFAIDSLMAGSYVAVNYTAVVRSHKSEILELPAFLTFSNASQNDICMFGPLQANLTLRVNSTDAIYPNHRVHFAGFAAGFFVALVLLSLGFLAMNLAGSGPGLSLLQQRRNRGDSDPEYADCSMSEAIKDEASFEDKMVDVMVLEEPQNMDQALENIEMSTLLRATSSLELIRIQIYKDVMSCLLGGLRSQGQTSRQAHQRLLSVLHGQLLGMEGRLKEDRGARMAALAEQQELLRCSVLLEKLHKLSQSRLQRGLLVRHEEASAKVQRQIVERRRVELHKIFSEEVEEAVRMGELEKSAAKTLQHKYFSCQDELEEVLDVVLANQRFVLSERSAQRRFLVHSLHSLNGLISDSFSSTSSSLDSWFAHIRRGSLIPAEQTEQLQEKAQKELVMVRQRLDETLNQERRAMRCGLIKKRRELISDTVMLHKQRQRDLSSGCRDQEETVDVGRHLRCWQDLLTSHSLELSELINNLDEEAAADIRKMTMGVIQGALAEAKTIQPSAAEAMLALLPPGAKLPSVPPEPEGGPRQAMGQGTGAVLQGQERLHQEGKAALRTLSCTREALQRAMEEELQQQKELRRCCREFFSRLCLSQLSLSEEDRLRMKLEFQKCLSVIDRCLVLPHAVSRTKLHTAMAAWRKEGEEQMTSNEKTRESRKKTDDLLMFQTSLQERIQLFEKEKEMETGLMEQVLEEMQKERSVLLRSQTDGLAVQMATVHYQKAERWTKLLEASGAALSLQSLLLQQLRERGNIWRSRSWPGSSRATARTFRKQSNICNKQTTHELQ</sequence>
<dbReference type="AlphaFoldDB" id="A0A3S2MC58"/>
<evidence type="ECO:0000256" key="6">
    <source>
        <dbReference type="ARBA" id="ARBA00022989"/>
    </source>
</evidence>
<dbReference type="OrthoDB" id="8852462at2759"/>
<proteinExistence type="predicted"/>
<evidence type="ECO:0000256" key="7">
    <source>
        <dbReference type="ARBA" id="ARBA00023136"/>
    </source>
</evidence>
<dbReference type="InterPro" id="IPR026501">
    <property type="entry name" value="Limbin/EVC"/>
</dbReference>
<reference evidence="12 13" key="1">
    <citation type="submission" date="2018-11" db="EMBL/GenBank/DDBJ databases">
        <authorList>
            <person name="Lopez-Roques C."/>
            <person name="Donnadieu C."/>
            <person name="Bouchez O."/>
            <person name="Klopp C."/>
            <person name="Cabau C."/>
            <person name="Zahm M."/>
        </authorList>
    </citation>
    <scope>NUCLEOTIDE SEQUENCE [LARGE SCALE GENOMIC DNA]</scope>
    <source>
        <strain evidence="12">RS831</strain>
        <tissue evidence="12">Whole body</tissue>
    </source>
</reference>
<evidence type="ECO:0000313" key="12">
    <source>
        <dbReference type="EMBL" id="RVE72391.1"/>
    </source>
</evidence>
<feature type="transmembrane region" description="Helical" evidence="11">
    <location>
        <begin position="12"/>
        <end position="38"/>
    </location>
</feature>
<reference evidence="12 13" key="2">
    <citation type="submission" date="2019-01" db="EMBL/GenBank/DDBJ databases">
        <title>A chromosome length genome reference of the Java medaka (oryzias javanicus).</title>
        <authorList>
            <person name="Herpin A."/>
            <person name="Takehana Y."/>
            <person name="Naruse K."/>
            <person name="Ansai S."/>
            <person name="Kawaguchi M."/>
        </authorList>
    </citation>
    <scope>NUCLEOTIDE SEQUENCE [LARGE SCALE GENOMIC DNA]</scope>
    <source>
        <strain evidence="12">RS831</strain>
        <tissue evidence="12">Whole body</tissue>
    </source>
</reference>
<dbReference type="GO" id="GO:0098797">
    <property type="term" value="C:plasma membrane protein complex"/>
    <property type="evidence" value="ECO:0007669"/>
    <property type="project" value="TreeGrafter"/>
</dbReference>
<feature type="coiled-coil region" evidence="10">
    <location>
        <begin position="779"/>
        <end position="806"/>
    </location>
</feature>
<accession>A0A3S2MC58</accession>
<comment type="subcellular location">
    <subcellularLocation>
        <location evidence="2">Cell membrane</location>
        <topology evidence="2">Single-pass membrane protein</topology>
    </subcellularLocation>
    <subcellularLocation>
        <location evidence="1">Cytoplasm</location>
        <location evidence="1">Cytoskeleton</location>
        <location evidence="1">Cilium basal body</location>
    </subcellularLocation>
</comment>
<keyword evidence="4" id="KW-0963">Cytoplasm</keyword>
<evidence type="ECO:0000256" key="1">
    <source>
        <dbReference type="ARBA" id="ARBA00004120"/>
    </source>
</evidence>
<evidence type="ECO:0008006" key="14">
    <source>
        <dbReference type="Google" id="ProtNLM"/>
    </source>
</evidence>
<feature type="coiled-coil region" evidence="10">
    <location>
        <begin position="602"/>
        <end position="629"/>
    </location>
</feature>
<keyword evidence="7 11" id="KW-0472">Membrane</keyword>
<keyword evidence="6 11" id="KW-1133">Transmembrane helix</keyword>
<evidence type="ECO:0000256" key="9">
    <source>
        <dbReference type="ARBA" id="ARBA00023273"/>
    </source>
</evidence>
<keyword evidence="13" id="KW-1185">Reference proteome</keyword>
<keyword evidence="9" id="KW-0966">Cell projection</keyword>
<keyword evidence="8" id="KW-0206">Cytoskeleton</keyword>
<evidence type="ECO:0000256" key="3">
    <source>
        <dbReference type="ARBA" id="ARBA00022475"/>
    </source>
</evidence>
<evidence type="ECO:0000256" key="10">
    <source>
        <dbReference type="SAM" id="Coils"/>
    </source>
</evidence>
<feature type="transmembrane region" description="Helical" evidence="11">
    <location>
        <begin position="298"/>
        <end position="319"/>
    </location>
</feature>
<dbReference type="PANTHER" id="PTHR16795:SF14">
    <property type="entry name" value="LIMBIN"/>
    <property type="match status" value="1"/>
</dbReference>
<protein>
    <recommendedName>
        <fullName evidence="14">EvC ciliary complex subunit 2</fullName>
    </recommendedName>
</protein>
<evidence type="ECO:0000256" key="2">
    <source>
        <dbReference type="ARBA" id="ARBA00004162"/>
    </source>
</evidence>
<keyword evidence="10" id="KW-0175">Coiled coil</keyword>
<evidence type="ECO:0000256" key="8">
    <source>
        <dbReference type="ARBA" id="ARBA00023212"/>
    </source>
</evidence>
<dbReference type="InterPro" id="IPR022076">
    <property type="entry name" value="Limbin"/>
</dbReference>
<evidence type="ECO:0000256" key="11">
    <source>
        <dbReference type="SAM" id="Phobius"/>
    </source>
</evidence>